<dbReference type="Gene3D" id="2.70.98.10">
    <property type="match status" value="1"/>
</dbReference>
<sequence length="178" mass="20366">MSEDISTSNPVKVLMASTRSSCVRFVAVLPRSTCMEVKSHLGRTNIGKNCFLLVARLYLSLQRLSVKLLQSAFRNGALELRGFARNRFWTIDNDPPPFPRNTSSKAFIDLILKHSEEDAKIWPHRYEFRLRITLGPGGDLMLTSRIPNTNTDGSRSPFTFAYHTHLYVTDIRFFDKIN</sequence>
<dbReference type="PANTHER" id="PTHR11122:SF34">
    <property type="entry name" value="GLUCOSE-6-PHOSPHATE 1-EPIMERASE"/>
    <property type="match status" value="1"/>
</dbReference>
<dbReference type="GO" id="GO:0030246">
    <property type="term" value="F:carbohydrate binding"/>
    <property type="evidence" value="ECO:0007669"/>
    <property type="project" value="InterPro"/>
</dbReference>
<keyword evidence="2" id="KW-1185">Reference proteome</keyword>
<dbReference type="GO" id="GO:0047938">
    <property type="term" value="F:glucose-6-phosphate 1-epimerase activity"/>
    <property type="evidence" value="ECO:0007669"/>
    <property type="project" value="TreeGrafter"/>
</dbReference>
<comment type="caution">
    <text evidence="1">The sequence shown here is derived from an EMBL/GenBank/DDBJ whole genome shotgun (WGS) entry which is preliminary data.</text>
</comment>
<dbReference type="InterPro" id="IPR014718">
    <property type="entry name" value="GH-type_carb-bd"/>
</dbReference>
<dbReference type="PANTHER" id="PTHR11122">
    <property type="entry name" value="APOSPORY-ASSOCIATED PROTEIN C-RELATED"/>
    <property type="match status" value="1"/>
</dbReference>
<dbReference type="GO" id="GO:0005975">
    <property type="term" value="P:carbohydrate metabolic process"/>
    <property type="evidence" value="ECO:0007669"/>
    <property type="project" value="InterPro"/>
</dbReference>
<dbReference type="Proteomes" id="UP000467840">
    <property type="component" value="Chromosome 11"/>
</dbReference>
<proteinExistence type="predicted"/>
<gene>
    <name evidence="1" type="ORF">GH714_033060</name>
</gene>
<dbReference type="AlphaFoldDB" id="A0A6A6NE07"/>
<dbReference type="EMBL" id="JAAGAX010000002">
    <property type="protein sequence ID" value="KAF2323058.1"/>
    <property type="molecule type" value="Genomic_DNA"/>
</dbReference>
<dbReference type="InterPro" id="IPR011013">
    <property type="entry name" value="Gal_mutarotase_sf_dom"/>
</dbReference>
<name>A0A6A6NE07_HEVBR</name>
<dbReference type="Pfam" id="PF01263">
    <property type="entry name" value="Aldose_epim"/>
    <property type="match status" value="1"/>
</dbReference>
<protein>
    <recommendedName>
        <fullName evidence="3">Glucose-6-phosphate 1-epimerase</fullName>
    </recommendedName>
</protein>
<organism evidence="1 2">
    <name type="scientific">Hevea brasiliensis</name>
    <name type="common">Para rubber tree</name>
    <name type="synonym">Siphonia brasiliensis</name>
    <dbReference type="NCBI Taxonomy" id="3981"/>
    <lineage>
        <taxon>Eukaryota</taxon>
        <taxon>Viridiplantae</taxon>
        <taxon>Streptophyta</taxon>
        <taxon>Embryophyta</taxon>
        <taxon>Tracheophyta</taxon>
        <taxon>Spermatophyta</taxon>
        <taxon>Magnoliopsida</taxon>
        <taxon>eudicotyledons</taxon>
        <taxon>Gunneridae</taxon>
        <taxon>Pentapetalae</taxon>
        <taxon>rosids</taxon>
        <taxon>fabids</taxon>
        <taxon>Malpighiales</taxon>
        <taxon>Euphorbiaceae</taxon>
        <taxon>Crotonoideae</taxon>
        <taxon>Micrandreae</taxon>
        <taxon>Hevea</taxon>
    </lineage>
</organism>
<evidence type="ECO:0000313" key="1">
    <source>
        <dbReference type="EMBL" id="KAF2323058.1"/>
    </source>
</evidence>
<dbReference type="GO" id="GO:0005737">
    <property type="term" value="C:cytoplasm"/>
    <property type="evidence" value="ECO:0007669"/>
    <property type="project" value="TreeGrafter"/>
</dbReference>
<accession>A0A6A6NE07</accession>
<dbReference type="SUPFAM" id="SSF74650">
    <property type="entry name" value="Galactose mutarotase-like"/>
    <property type="match status" value="1"/>
</dbReference>
<evidence type="ECO:0000313" key="2">
    <source>
        <dbReference type="Proteomes" id="UP000467840"/>
    </source>
</evidence>
<reference evidence="1 2" key="1">
    <citation type="journal article" date="2020" name="Mol. Plant">
        <title>The Chromosome-Based Rubber Tree Genome Provides New Insights into Spurge Genome Evolution and Rubber Biosynthesis.</title>
        <authorList>
            <person name="Liu J."/>
            <person name="Shi C."/>
            <person name="Shi C.C."/>
            <person name="Li W."/>
            <person name="Zhang Q.J."/>
            <person name="Zhang Y."/>
            <person name="Li K."/>
            <person name="Lu H.F."/>
            <person name="Shi C."/>
            <person name="Zhu S.T."/>
            <person name="Xiao Z.Y."/>
            <person name="Nan H."/>
            <person name="Yue Y."/>
            <person name="Zhu X.G."/>
            <person name="Wu Y."/>
            <person name="Hong X.N."/>
            <person name="Fan G.Y."/>
            <person name="Tong Y."/>
            <person name="Zhang D."/>
            <person name="Mao C.L."/>
            <person name="Liu Y.L."/>
            <person name="Hao S.J."/>
            <person name="Liu W.Q."/>
            <person name="Lv M.Q."/>
            <person name="Zhang H.B."/>
            <person name="Liu Y."/>
            <person name="Hu-Tang G.R."/>
            <person name="Wang J.P."/>
            <person name="Wang J.H."/>
            <person name="Sun Y.H."/>
            <person name="Ni S.B."/>
            <person name="Chen W.B."/>
            <person name="Zhang X.C."/>
            <person name="Jiao Y.N."/>
            <person name="Eichler E.E."/>
            <person name="Li G.H."/>
            <person name="Liu X."/>
            <person name="Gao L.Z."/>
        </authorList>
    </citation>
    <scope>NUCLEOTIDE SEQUENCE [LARGE SCALE GENOMIC DNA]</scope>
    <source>
        <strain evidence="2">cv. GT1</strain>
        <tissue evidence="1">Leaf</tissue>
    </source>
</reference>
<evidence type="ECO:0008006" key="3">
    <source>
        <dbReference type="Google" id="ProtNLM"/>
    </source>
</evidence>
<dbReference type="InterPro" id="IPR008183">
    <property type="entry name" value="Aldose_1/G6P_1-epimerase"/>
</dbReference>